<evidence type="ECO:0000256" key="2">
    <source>
        <dbReference type="SAM" id="Phobius"/>
    </source>
</evidence>
<keyword evidence="5" id="KW-1185">Reference proteome</keyword>
<protein>
    <recommendedName>
        <fullName evidence="7">G-protein coupled receptors family 1 profile domain-containing protein</fullName>
    </recommendedName>
</protein>
<feature type="compositionally biased region" description="Low complexity" evidence="1">
    <location>
        <begin position="1"/>
        <end position="19"/>
    </location>
</feature>
<reference evidence="5 6" key="1">
    <citation type="submission" date="2019-05" db="EMBL/GenBank/DDBJ databases">
        <title>Emergence of the Ug99 lineage of the wheat stem rust pathogen through somatic hybridization.</title>
        <authorList>
            <person name="Li F."/>
            <person name="Upadhyaya N.M."/>
            <person name="Sperschneider J."/>
            <person name="Matny O."/>
            <person name="Nguyen-Phuc H."/>
            <person name="Mago R."/>
            <person name="Raley C."/>
            <person name="Miller M.E."/>
            <person name="Silverstein K.A.T."/>
            <person name="Henningsen E."/>
            <person name="Hirsch C.D."/>
            <person name="Visser B."/>
            <person name="Pretorius Z.A."/>
            <person name="Steffenson B.J."/>
            <person name="Schwessinger B."/>
            <person name="Dodds P.N."/>
            <person name="Figueroa M."/>
        </authorList>
    </citation>
    <scope>NUCLEOTIDE SEQUENCE [LARGE SCALE GENOMIC DNA]</scope>
    <source>
        <strain evidence="3">21-0</strain>
        <strain evidence="4 6">Ug99</strain>
    </source>
</reference>
<dbReference type="OrthoDB" id="2499150at2759"/>
<feature type="transmembrane region" description="Helical" evidence="2">
    <location>
        <begin position="31"/>
        <end position="52"/>
    </location>
</feature>
<keyword evidence="2" id="KW-1133">Transmembrane helix</keyword>
<comment type="caution">
    <text evidence="3">The sequence shown here is derived from an EMBL/GenBank/DDBJ whole genome shotgun (WGS) entry which is preliminary data.</text>
</comment>
<feature type="transmembrane region" description="Helical" evidence="2">
    <location>
        <begin position="64"/>
        <end position="84"/>
    </location>
</feature>
<dbReference type="AlphaFoldDB" id="A0A5B0LN36"/>
<dbReference type="Proteomes" id="UP000324748">
    <property type="component" value="Unassembled WGS sequence"/>
</dbReference>
<feature type="transmembrane region" description="Helical" evidence="2">
    <location>
        <begin position="138"/>
        <end position="156"/>
    </location>
</feature>
<proteinExistence type="predicted"/>
<feature type="transmembrane region" description="Helical" evidence="2">
    <location>
        <begin position="176"/>
        <end position="205"/>
    </location>
</feature>
<gene>
    <name evidence="3" type="ORF">PGT21_021471</name>
    <name evidence="4" type="ORF">PGTUg99_019585</name>
</gene>
<sequence>MSSSSDPSFSAPGSSDPGPHMMNPRLNLDSSVYVVPALTLLSCIAIMQYGNFCLTPASERSRQSFYLATIGISIHLVQIALDFWYMCYSFQSYLTGQTKDPVIFLYTTLEVCTAVGIAVTVQYHYFRLVQAMPALSKWWTVAIGFFAVATCVGGLGTGAEFQVMGRTPPPTAGPPVISIVFLAFYNMWLISNCLTDGTISIAMILALRHSRSPIRHQSLATTLRRLLFLTVSTFGLTFIVALLSLIVPALPHMIPSMSIRGQEICRLGSFILNGILPRIYLNSFFCSLQCARGTKSAKHDTKTITDSEPDYEKV</sequence>
<evidence type="ECO:0000313" key="4">
    <source>
        <dbReference type="EMBL" id="KAA1071139.1"/>
    </source>
</evidence>
<organism evidence="3 5">
    <name type="scientific">Puccinia graminis f. sp. tritici</name>
    <dbReference type="NCBI Taxonomy" id="56615"/>
    <lineage>
        <taxon>Eukaryota</taxon>
        <taxon>Fungi</taxon>
        <taxon>Dikarya</taxon>
        <taxon>Basidiomycota</taxon>
        <taxon>Pucciniomycotina</taxon>
        <taxon>Pucciniomycetes</taxon>
        <taxon>Pucciniales</taxon>
        <taxon>Pucciniaceae</taxon>
        <taxon>Puccinia</taxon>
    </lineage>
</organism>
<accession>A0A5B0LN36</accession>
<evidence type="ECO:0000313" key="6">
    <source>
        <dbReference type="Proteomes" id="UP000325313"/>
    </source>
</evidence>
<dbReference type="EMBL" id="VSWC01000197">
    <property type="protein sequence ID" value="KAA1065008.1"/>
    <property type="molecule type" value="Genomic_DNA"/>
</dbReference>
<evidence type="ECO:0000256" key="1">
    <source>
        <dbReference type="SAM" id="MobiDB-lite"/>
    </source>
</evidence>
<dbReference type="Proteomes" id="UP000325313">
    <property type="component" value="Unassembled WGS sequence"/>
</dbReference>
<name>A0A5B0LN36_PUCGR</name>
<feature type="region of interest" description="Disordered" evidence="1">
    <location>
        <begin position="1"/>
        <end position="20"/>
    </location>
</feature>
<evidence type="ECO:0008006" key="7">
    <source>
        <dbReference type="Google" id="ProtNLM"/>
    </source>
</evidence>
<keyword evidence="2" id="KW-0472">Membrane</keyword>
<evidence type="ECO:0000313" key="3">
    <source>
        <dbReference type="EMBL" id="KAA1065008.1"/>
    </source>
</evidence>
<feature type="transmembrane region" description="Helical" evidence="2">
    <location>
        <begin position="104"/>
        <end position="126"/>
    </location>
</feature>
<keyword evidence="2" id="KW-0812">Transmembrane</keyword>
<feature type="transmembrane region" description="Helical" evidence="2">
    <location>
        <begin position="226"/>
        <end position="250"/>
    </location>
</feature>
<dbReference type="EMBL" id="VDEP01000480">
    <property type="protein sequence ID" value="KAA1071139.1"/>
    <property type="molecule type" value="Genomic_DNA"/>
</dbReference>
<evidence type="ECO:0000313" key="5">
    <source>
        <dbReference type="Proteomes" id="UP000324748"/>
    </source>
</evidence>